<proteinExistence type="predicted"/>
<gene>
    <name evidence="1" type="ORF">NP493_346g02011</name>
</gene>
<protein>
    <submittedName>
        <fullName evidence="1">Uncharacterized protein</fullName>
    </submittedName>
</protein>
<dbReference type="Proteomes" id="UP001209878">
    <property type="component" value="Unassembled WGS sequence"/>
</dbReference>
<reference evidence="1" key="1">
    <citation type="journal article" date="2023" name="Mol. Biol. Evol.">
        <title>Third-Generation Sequencing Reveals the Adaptive Role of the Epigenome in Three Deep-Sea Polychaetes.</title>
        <authorList>
            <person name="Perez M."/>
            <person name="Aroh O."/>
            <person name="Sun Y."/>
            <person name="Lan Y."/>
            <person name="Juniper S.K."/>
            <person name="Young C.R."/>
            <person name="Angers B."/>
            <person name="Qian P.Y."/>
        </authorList>
    </citation>
    <scope>NUCLEOTIDE SEQUENCE</scope>
    <source>
        <strain evidence="1">R07B-5</strain>
    </source>
</reference>
<name>A0AAD9L4P5_RIDPI</name>
<keyword evidence="2" id="KW-1185">Reference proteome</keyword>
<sequence length="80" mass="9258">MVLRMLVTRCSHYLRHAPRVTGPTTTVCRLCSVLVQSENLGSMALCRYHNLTFYGTVCWGRKHLHQPGSRLCKERRRKEG</sequence>
<organism evidence="1 2">
    <name type="scientific">Ridgeia piscesae</name>
    <name type="common">Tubeworm</name>
    <dbReference type="NCBI Taxonomy" id="27915"/>
    <lineage>
        <taxon>Eukaryota</taxon>
        <taxon>Metazoa</taxon>
        <taxon>Spiralia</taxon>
        <taxon>Lophotrochozoa</taxon>
        <taxon>Annelida</taxon>
        <taxon>Polychaeta</taxon>
        <taxon>Sedentaria</taxon>
        <taxon>Canalipalpata</taxon>
        <taxon>Sabellida</taxon>
        <taxon>Siboglinidae</taxon>
        <taxon>Ridgeia</taxon>
    </lineage>
</organism>
<accession>A0AAD9L4P5</accession>
<dbReference type="AlphaFoldDB" id="A0AAD9L4P5"/>
<dbReference type="EMBL" id="JAODUO010000347">
    <property type="protein sequence ID" value="KAK2182595.1"/>
    <property type="molecule type" value="Genomic_DNA"/>
</dbReference>
<comment type="caution">
    <text evidence="1">The sequence shown here is derived from an EMBL/GenBank/DDBJ whole genome shotgun (WGS) entry which is preliminary data.</text>
</comment>
<evidence type="ECO:0000313" key="1">
    <source>
        <dbReference type="EMBL" id="KAK2182595.1"/>
    </source>
</evidence>
<evidence type="ECO:0000313" key="2">
    <source>
        <dbReference type="Proteomes" id="UP001209878"/>
    </source>
</evidence>